<keyword evidence="1" id="KW-0472">Membrane</keyword>
<accession>A0ABY4AY81</accession>
<feature type="transmembrane region" description="Helical" evidence="1">
    <location>
        <begin position="51"/>
        <end position="74"/>
    </location>
</feature>
<dbReference type="RefSeq" id="WP_243570651.1">
    <property type="nucleotide sequence ID" value="NZ_BAAARD010000001.1"/>
</dbReference>
<gene>
    <name evidence="2" type="ORF">MTP13_08560</name>
</gene>
<protein>
    <submittedName>
        <fullName evidence="2">Uncharacterized protein</fullName>
    </submittedName>
</protein>
<organism evidence="2 3">
    <name type="scientific">Agromyces soli</name>
    <dbReference type="NCBI Taxonomy" id="659012"/>
    <lineage>
        <taxon>Bacteria</taxon>
        <taxon>Bacillati</taxon>
        <taxon>Actinomycetota</taxon>
        <taxon>Actinomycetes</taxon>
        <taxon>Micrococcales</taxon>
        <taxon>Microbacteriaceae</taxon>
        <taxon>Agromyces</taxon>
    </lineage>
</organism>
<feature type="transmembrane region" description="Helical" evidence="1">
    <location>
        <begin position="95"/>
        <end position="122"/>
    </location>
</feature>
<sequence length="123" mass="12788">MTTTPVNTWAPPSNRPATTARKLAPWTIAVAAVFWLVPIVLTFVPSPTVQTIGLIVVWIGFLPYLGLTVTTIVFAAKGLASAGRLGGLGRSDARFALVATIVMFVAAPVAAVVLAVLASLLFS</sequence>
<keyword evidence="3" id="KW-1185">Reference proteome</keyword>
<evidence type="ECO:0000313" key="2">
    <source>
        <dbReference type="EMBL" id="UOE27814.1"/>
    </source>
</evidence>
<name>A0ABY4AY81_9MICO</name>
<evidence type="ECO:0000313" key="3">
    <source>
        <dbReference type="Proteomes" id="UP000831304"/>
    </source>
</evidence>
<feature type="transmembrane region" description="Helical" evidence="1">
    <location>
        <begin position="23"/>
        <end position="45"/>
    </location>
</feature>
<evidence type="ECO:0000256" key="1">
    <source>
        <dbReference type="SAM" id="Phobius"/>
    </source>
</evidence>
<dbReference type="Proteomes" id="UP000831304">
    <property type="component" value="Chromosome"/>
</dbReference>
<keyword evidence="1" id="KW-0812">Transmembrane</keyword>
<keyword evidence="1" id="KW-1133">Transmembrane helix</keyword>
<reference evidence="2 3" key="1">
    <citation type="submission" date="2022-03" db="EMBL/GenBank/DDBJ databases">
        <title>Agromyces sp. isolated from the gut of P. brevitarsis seulensis larvae.</title>
        <authorList>
            <person name="Won M."/>
            <person name="Kwon S.-W."/>
        </authorList>
    </citation>
    <scope>NUCLEOTIDE SEQUENCE [LARGE SCALE GENOMIC DNA]</scope>
    <source>
        <strain evidence="2 3">KACC 16215</strain>
    </source>
</reference>
<dbReference type="EMBL" id="CP094533">
    <property type="protein sequence ID" value="UOE27814.1"/>
    <property type="molecule type" value="Genomic_DNA"/>
</dbReference>
<proteinExistence type="predicted"/>